<dbReference type="EMBL" id="QNRR01000008">
    <property type="protein sequence ID" value="RBP40492.1"/>
    <property type="molecule type" value="Genomic_DNA"/>
</dbReference>
<dbReference type="OrthoDB" id="2988517at2"/>
<proteinExistence type="predicted"/>
<reference evidence="2 3" key="1">
    <citation type="submission" date="2018-06" db="EMBL/GenBank/DDBJ databases">
        <title>Genomic Encyclopedia of Type Strains, Phase IV (KMG-IV): sequencing the most valuable type-strain genomes for metagenomic binning, comparative biology and taxonomic classification.</title>
        <authorList>
            <person name="Goeker M."/>
        </authorList>
    </citation>
    <scope>NUCLEOTIDE SEQUENCE [LARGE SCALE GENOMIC DNA]</scope>
    <source>
        <strain evidence="2 3">DSM 25532</strain>
    </source>
</reference>
<comment type="caution">
    <text evidence="2">The sequence shown here is derived from an EMBL/GenBank/DDBJ whole genome shotgun (WGS) entry which is preliminary data.</text>
</comment>
<gene>
    <name evidence="2" type="ORF">DES53_108199</name>
</gene>
<keyword evidence="3" id="KW-1185">Reference proteome</keyword>
<organism evidence="2 3">
    <name type="scientific">Roseimicrobium gellanilyticum</name>
    <dbReference type="NCBI Taxonomy" id="748857"/>
    <lineage>
        <taxon>Bacteria</taxon>
        <taxon>Pseudomonadati</taxon>
        <taxon>Verrucomicrobiota</taxon>
        <taxon>Verrucomicrobiia</taxon>
        <taxon>Verrucomicrobiales</taxon>
        <taxon>Verrucomicrobiaceae</taxon>
        <taxon>Roseimicrobium</taxon>
    </lineage>
</organism>
<evidence type="ECO:0000259" key="1">
    <source>
        <dbReference type="Pfam" id="PF12973"/>
    </source>
</evidence>
<name>A0A366HDF9_9BACT</name>
<dbReference type="Gene3D" id="2.60.120.10">
    <property type="entry name" value="Jelly Rolls"/>
    <property type="match status" value="1"/>
</dbReference>
<accession>A0A366HDF9</accession>
<dbReference type="AlphaFoldDB" id="A0A366HDF9"/>
<evidence type="ECO:0000313" key="3">
    <source>
        <dbReference type="Proteomes" id="UP000253426"/>
    </source>
</evidence>
<evidence type="ECO:0000313" key="2">
    <source>
        <dbReference type="EMBL" id="RBP40492.1"/>
    </source>
</evidence>
<dbReference type="InterPro" id="IPR014710">
    <property type="entry name" value="RmlC-like_jellyroll"/>
</dbReference>
<sequence length="140" mass="15503">MTAPDPTPTPPAFPLIELKDLFNIVQHEENLPWQYFRDGVDIVRLYGDGITGPTAALIRFRREGRVPTHYHDGWEHIFVLAGSQRDQSGTIHAGTLRIHPPGTHHSVVSEAGCIVLAIYEKPVKFLGEKAGNAGARSEEE</sequence>
<feature type="domain" description="ChrR-like cupin" evidence="1">
    <location>
        <begin position="24"/>
        <end position="116"/>
    </location>
</feature>
<dbReference type="RefSeq" id="WP_113960357.1">
    <property type="nucleotide sequence ID" value="NZ_QNRR01000008.1"/>
</dbReference>
<dbReference type="InterPro" id="IPR025979">
    <property type="entry name" value="ChrR-like_cupin_dom"/>
</dbReference>
<dbReference type="InterPro" id="IPR011051">
    <property type="entry name" value="RmlC_Cupin_sf"/>
</dbReference>
<dbReference type="SUPFAM" id="SSF51182">
    <property type="entry name" value="RmlC-like cupins"/>
    <property type="match status" value="1"/>
</dbReference>
<dbReference type="Proteomes" id="UP000253426">
    <property type="component" value="Unassembled WGS sequence"/>
</dbReference>
<dbReference type="Pfam" id="PF12973">
    <property type="entry name" value="Cupin_7"/>
    <property type="match status" value="1"/>
</dbReference>
<protein>
    <submittedName>
        <fullName evidence="2">ChrR-like protein with cupin domain</fullName>
    </submittedName>
</protein>